<reference evidence="1 2" key="1">
    <citation type="submission" date="2024-01" db="EMBL/GenBank/DDBJ databases">
        <title>The genomes of 5 underutilized Papilionoideae crops provide insights into root nodulation and disease resistanc.</title>
        <authorList>
            <person name="Jiang F."/>
        </authorList>
    </citation>
    <scope>NUCLEOTIDE SEQUENCE [LARGE SCALE GENOMIC DNA]</scope>
    <source>
        <strain evidence="1">LVBAO_FW01</strain>
        <tissue evidence="1">Leaves</tissue>
    </source>
</reference>
<dbReference type="EMBL" id="JAYMYQ010000008">
    <property type="protein sequence ID" value="KAK7315241.1"/>
    <property type="molecule type" value="Genomic_DNA"/>
</dbReference>
<name>A0AAN9KEF8_CANGL</name>
<accession>A0AAN9KEF8</accession>
<proteinExistence type="predicted"/>
<keyword evidence="2" id="KW-1185">Reference proteome</keyword>
<organism evidence="1 2">
    <name type="scientific">Canavalia gladiata</name>
    <name type="common">Sword bean</name>
    <name type="synonym">Dolichos gladiatus</name>
    <dbReference type="NCBI Taxonomy" id="3824"/>
    <lineage>
        <taxon>Eukaryota</taxon>
        <taxon>Viridiplantae</taxon>
        <taxon>Streptophyta</taxon>
        <taxon>Embryophyta</taxon>
        <taxon>Tracheophyta</taxon>
        <taxon>Spermatophyta</taxon>
        <taxon>Magnoliopsida</taxon>
        <taxon>eudicotyledons</taxon>
        <taxon>Gunneridae</taxon>
        <taxon>Pentapetalae</taxon>
        <taxon>rosids</taxon>
        <taxon>fabids</taxon>
        <taxon>Fabales</taxon>
        <taxon>Fabaceae</taxon>
        <taxon>Papilionoideae</taxon>
        <taxon>50 kb inversion clade</taxon>
        <taxon>NPAAA clade</taxon>
        <taxon>indigoferoid/millettioid clade</taxon>
        <taxon>Phaseoleae</taxon>
        <taxon>Canavalia</taxon>
    </lineage>
</organism>
<dbReference type="AlphaFoldDB" id="A0AAN9KEF8"/>
<gene>
    <name evidence="1" type="ORF">VNO77_33778</name>
</gene>
<evidence type="ECO:0000313" key="1">
    <source>
        <dbReference type="EMBL" id="KAK7315241.1"/>
    </source>
</evidence>
<comment type="caution">
    <text evidence="1">The sequence shown here is derived from an EMBL/GenBank/DDBJ whole genome shotgun (WGS) entry which is preliminary data.</text>
</comment>
<protein>
    <submittedName>
        <fullName evidence="1">Uncharacterized protein</fullName>
    </submittedName>
</protein>
<dbReference type="Proteomes" id="UP001367508">
    <property type="component" value="Unassembled WGS sequence"/>
</dbReference>
<sequence>MPQPQPLGGHVNDGVNFDIIPSKLPMIDSISNLTWVVNKSRKQPLWIGDSLVCIYNNIGSKTNSRVDHSRQEDLGMGEGISLIIDKVLRLVVDPTSQAWVFFTIRSKLPHH</sequence>
<evidence type="ECO:0000313" key="2">
    <source>
        <dbReference type="Proteomes" id="UP001367508"/>
    </source>
</evidence>